<proteinExistence type="predicted"/>
<dbReference type="RefSeq" id="WP_234760704.1">
    <property type="nucleotide sequence ID" value="NZ_JAKEIP010000005.1"/>
</dbReference>
<protein>
    <submittedName>
        <fullName evidence="1">Uncharacterized protein</fullName>
    </submittedName>
</protein>
<gene>
    <name evidence="1" type="ORF">L0P92_02250</name>
</gene>
<evidence type="ECO:0000313" key="2">
    <source>
        <dbReference type="Proteomes" id="UP001139384"/>
    </source>
</evidence>
<accession>A0A9X1TIM4</accession>
<dbReference type="EMBL" id="JAKEIP010000005">
    <property type="protein sequence ID" value="MCF1592392.1"/>
    <property type="molecule type" value="Genomic_DNA"/>
</dbReference>
<dbReference type="AlphaFoldDB" id="A0A9X1TIM4"/>
<organism evidence="1 2">
    <name type="scientific">Streptomyces muensis</name>
    <dbReference type="NCBI Taxonomy" id="1077944"/>
    <lineage>
        <taxon>Bacteria</taxon>
        <taxon>Bacillati</taxon>
        <taxon>Actinomycetota</taxon>
        <taxon>Actinomycetes</taxon>
        <taxon>Kitasatosporales</taxon>
        <taxon>Streptomycetaceae</taxon>
        <taxon>Streptomyces</taxon>
    </lineage>
</organism>
<sequence length="115" mass="12992">MSTPAKLPTKDYEALHQFLADRIAELGPRAMNDPFVAGVNAQLVIHGDLLKYRDHGAIDVRDAGFIDALGLALRHVANRWDNHPDFQAHWAPPLVEVEQLLEYGDRYRATAYRES</sequence>
<keyword evidence="2" id="KW-1185">Reference proteome</keyword>
<evidence type="ECO:0000313" key="1">
    <source>
        <dbReference type="EMBL" id="MCF1592392.1"/>
    </source>
</evidence>
<dbReference type="Proteomes" id="UP001139384">
    <property type="component" value="Unassembled WGS sequence"/>
</dbReference>
<reference evidence="1" key="1">
    <citation type="submission" date="2022-01" db="EMBL/GenBank/DDBJ databases">
        <title>Draft Genome Sequences of Seven Type Strains of the Genus Streptomyces.</title>
        <authorList>
            <person name="Aziz S."/>
            <person name="Coretto E."/>
            <person name="Chronakova A."/>
            <person name="Sproer C."/>
            <person name="Huber K."/>
            <person name="Nouioui I."/>
            <person name="Gross H."/>
        </authorList>
    </citation>
    <scope>NUCLEOTIDE SEQUENCE</scope>
    <source>
        <strain evidence="1">DSM 103493</strain>
    </source>
</reference>
<name>A0A9X1TIM4_STRM4</name>
<comment type="caution">
    <text evidence="1">The sequence shown here is derived from an EMBL/GenBank/DDBJ whole genome shotgun (WGS) entry which is preliminary data.</text>
</comment>